<organism evidence="4 7">
    <name type="scientific">Arthrobacter zhangbolii</name>
    <dbReference type="NCBI Taxonomy" id="2886936"/>
    <lineage>
        <taxon>Bacteria</taxon>
        <taxon>Bacillati</taxon>
        <taxon>Actinomycetota</taxon>
        <taxon>Actinomycetes</taxon>
        <taxon>Micrococcales</taxon>
        <taxon>Micrococcaceae</taxon>
        <taxon>Arthrobacter</taxon>
    </lineage>
</organism>
<protein>
    <submittedName>
        <fullName evidence="4">Glycerophosphoryl diester phosphodiesterase membrane domain-containing protein</fullName>
    </submittedName>
</protein>
<evidence type="ECO:0000313" key="4">
    <source>
        <dbReference type="EMBL" id="MCC3274001.1"/>
    </source>
</evidence>
<feature type="compositionally biased region" description="Low complexity" evidence="1">
    <location>
        <begin position="43"/>
        <end position="65"/>
    </location>
</feature>
<evidence type="ECO:0000256" key="2">
    <source>
        <dbReference type="SAM" id="Phobius"/>
    </source>
</evidence>
<evidence type="ECO:0000313" key="6">
    <source>
        <dbReference type="Proteomes" id="UP000829758"/>
    </source>
</evidence>
<dbReference type="EMBL" id="CP094984">
    <property type="protein sequence ID" value="UON91270.1"/>
    <property type="molecule type" value="Genomic_DNA"/>
</dbReference>
<evidence type="ECO:0000256" key="1">
    <source>
        <dbReference type="SAM" id="MobiDB-lite"/>
    </source>
</evidence>
<reference evidence="4" key="1">
    <citation type="submission" date="2021-10" db="EMBL/GenBank/DDBJ databases">
        <title>Novel species in genus Arthrobacter.</title>
        <authorList>
            <person name="Liu Y."/>
        </authorList>
    </citation>
    <scope>NUCLEOTIDE SEQUENCE</scope>
    <source>
        <strain evidence="4">Zg-Y462</strain>
        <strain evidence="6">zg-Y462</strain>
    </source>
</reference>
<feature type="compositionally biased region" description="Pro residues" evidence="1">
    <location>
        <begin position="15"/>
        <end position="42"/>
    </location>
</feature>
<dbReference type="Proteomes" id="UP000829758">
    <property type="component" value="Chromosome"/>
</dbReference>
<evidence type="ECO:0000259" key="3">
    <source>
        <dbReference type="Pfam" id="PF25231"/>
    </source>
</evidence>
<feature type="transmembrane region" description="Helical" evidence="2">
    <location>
        <begin position="252"/>
        <end position="282"/>
    </location>
</feature>
<keyword evidence="2" id="KW-0812">Transmembrane</keyword>
<keyword evidence="2" id="KW-0472">Membrane</keyword>
<sequence length="424" mass="44224">MSEQEHKGQQDGPQGPVPGPPPPRLQDQPPAAPWNPAPPPPGAWQSPQGGAQQPPANPWAQPQQGSAWDSPNPYAAAGPGFPQQHGYTPPPKPGIIPLRPLGLGEMMDGAFQACRRNVLAAFGNSLLIQGIITALTVGLGFGMISTLEDAALSGASDDELAGPVLGALTGFVGLGIISLVGVMVVQGLLVVPVARATLNLRTGFSQMWRIARRSILRLAGLALVLLAASAVAVTVLVLLFSLIIYLLGDAGIAVVVIAVLALAAVTAWVSVKLALAPAALVLEGTGIFRSIARSWQLTGRNWWRTFGILILTSMIVGILTQILTIPFSFIIGFAGASTEDPAALVASSVLLIAVTLLVSAVGYAFQGAVTALLYVDLRIRREGFDLALMKDQEGPHTQDPDFLPGRHAVPMSRKAPVGPPMGMP</sequence>
<accession>A0A9X1SAY1</accession>
<feature type="transmembrane region" description="Helical" evidence="2">
    <location>
        <begin position="215"/>
        <end position="246"/>
    </location>
</feature>
<dbReference type="Pfam" id="PF25231">
    <property type="entry name" value="DUF7847"/>
    <property type="match status" value="1"/>
</dbReference>
<feature type="transmembrane region" description="Helical" evidence="2">
    <location>
        <begin position="303"/>
        <end position="336"/>
    </location>
</feature>
<feature type="domain" description="DUF7847" evidence="3">
    <location>
        <begin position="248"/>
        <end position="366"/>
    </location>
</feature>
<dbReference type="RefSeq" id="WP_227929578.1">
    <property type="nucleotide sequence ID" value="NZ_CP094984.1"/>
</dbReference>
<dbReference type="InterPro" id="IPR057169">
    <property type="entry name" value="DUF7847"/>
</dbReference>
<gene>
    <name evidence="4" type="ORF">LJ755_14850</name>
    <name evidence="5" type="ORF">MUK71_11720</name>
</gene>
<feature type="region of interest" description="Disordered" evidence="1">
    <location>
        <begin position="1"/>
        <end position="93"/>
    </location>
</feature>
<keyword evidence="2" id="KW-1133">Transmembrane helix</keyword>
<feature type="transmembrane region" description="Helical" evidence="2">
    <location>
        <begin position="342"/>
        <end position="375"/>
    </location>
</feature>
<dbReference type="AlphaFoldDB" id="A0A9X1SAY1"/>
<evidence type="ECO:0000313" key="5">
    <source>
        <dbReference type="EMBL" id="UON91270.1"/>
    </source>
</evidence>
<name>A0A9X1SAY1_9MICC</name>
<feature type="transmembrane region" description="Helical" evidence="2">
    <location>
        <begin position="125"/>
        <end position="144"/>
    </location>
</feature>
<evidence type="ECO:0000313" key="7">
    <source>
        <dbReference type="Proteomes" id="UP001155145"/>
    </source>
</evidence>
<feature type="transmembrane region" description="Helical" evidence="2">
    <location>
        <begin position="164"/>
        <end position="194"/>
    </location>
</feature>
<proteinExistence type="predicted"/>
<dbReference type="Proteomes" id="UP001155145">
    <property type="component" value="Unassembled WGS sequence"/>
</dbReference>
<keyword evidence="6" id="KW-1185">Reference proteome</keyword>
<dbReference type="EMBL" id="JAJFZT010000010">
    <property type="protein sequence ID" value="MCC3274001.1"/>
    <property type="molecule type" value="Genomic_DNA"/>
</dbReference>